<keyword evidence="2" id="KW-0808">Transferase</keyword>
<dbReference type="SUPFAM" id="SSF56112">
    <property type="entry name" value="Protein kinase-like (PK-like)"/>
    <property type="match status" value="1"/>
</dbReference>
<dbReference type="InterPro" id="IPR011009">
    <property type="entry name" value="Kinase-like_dom_sf"/>
</dbReference>
<reference evidence="7 8" key="1">
    <citation type="submission" date="2014-06" db="EMBL/GenBank/DDBJ databases">
        <authorList>
            <person name="Swart Estienne"/>
        </authorList>
    </citation>
    <scope>NUCLEOTIDE SEQUENCE [LARGE SCALE GENOMIC DNA]</scope>
    <source>
        <strain evidence="7 8">130c</strain>
    </source>
</reference>
<evidence type="ECO:0000313" key="8">
    <source>
        <dbReference type="Proteomes" id="UP000039865"/>
    </source>
</evidence>
<dbReference type="Gene3D" id="1.10.510.10">
    <property type="entry name" value="Transferase(Phosphotransferase) domain 1"/>
    <property type="match status" value="1"/>
</dbReference>
<dbReference type="Pfam" id="PF00069">
    <property type="entry name" value="Pkinase"/>
    <property type="match status" value="1"/>
</dbReference>
<evidence type="ECO:0000256" key="4">
    <source>
        <dbReference type="ARBA" id="ARBA00022777"/>
    </source>
</evidence>
<name>A0A078B1Z6_STYLE</name>
<evidence type="ECO:0000256" key="1">
    <source>
        <dbReference type="ARBA" id="ARBA00022527"/>
    </source>
</evidence>
<dbReference type="InterPro" id="IPR008271">
    <property type="entry name" value="Ser/Thr_kinase_AS"/>
</dbReference>
<dbReference type="PROSITE" id="PS50011">
    <property type="entry name" value="PROTEIN_KINASE_DOM"/>
    <property type="match status" value="1"/>
</dbReference>
<gene>
    <name evidence="7" type="primary">Contig3077.g3288</name>
    <name evidence="7" type="ORF">STYLEM_17420</name>
</gene>
<dbReference type="GO" id="GO:0005524">
    <property type="term" value="F:ATP binding"/>
    <property type="evidence" value="ECO:0007669"/>
    <property type="project" value="UniProtKB-KW"/>
</dbReference>
<dbReference type="AlphaFoldDB" id="A0A078B1Z6"/>
<keyword evidence="3" id="KW-0547">Nucleotide-binding</keyword>
<dbReference type="InterPro" id="IPR000719">
    <property type="entry name" value="Prot_kinase_dom"/>
</dbReference>
<evidence type="ECO:0000256" key="3">
    <source>
        <dbReference type="ARBA" id="ARBA00022741"/>
    </source>
</evidence>
<evidence type="ECO:0000256" key="2">
    <source>
        <dbReference type="ARBA" id="ARBA00022679"/>
    </source>
</evidence>
<accession>A0A078B1Z6</accession>
<organism evidence="7 8">
    <name type="scientific">Stylonychia lemnae</name>
    <name type="common">Ciliate</name>
    <dbReference type="NCBI Taxonomy" id="5949"/>
    <lineage>
        <taxon>Eukaryota</taxon>
        <taxon>Sar</taxon>
        <taxon>Alveolata</taxon>
        <taxon>Ciliophora</taxon>
        <taxon>Intramacronucleata</taxon>
        <taxon>Spirotrichea</taxon>
        <taxon>Stichotrichia</taxon>
        <taxon>Sporadotrichida</taxon>
        <taxon>Oxytrichidae</taxon>
        <taxon>Stylonychinae</taxon>
        <taxon>Stylonychia</taxon>
    </lineage>
</organism>
<dbReference type="Proteomes" id="UP000039865">
    <property type="component" value="Unassembled WGS sequence"/>
</dbReference>
<dbReference type="PROSITE" id="PS00108">
    <property type="entry name" value="PROTEIN_KINASE_ST"/>
    <property type="match status" value="1"/>
</dbReference>
<sequence length="344" mass="40950">MEEVKMTNQPSNSPQEEIMDISTPTPNFEMSPEQTIQKQEMSLVQKLRLDSSQHQQKYVFQALDLRDNHEYAVKVFMSRDYLQYKIEVSNYQMIRISTNRLVSMLETVDKNQIKHPLVYEGQQYWNYSYIVMPYYENGTLLDLIMKSNKRQIKMSPQLQNYLWQECLKCARDLTVKNLLSHLDLKPDNFIIDNDYHLRLIDFGHTIIYDQPSDSLSGTPNYMAPEIHQRDRRKYIPWKVDIFNLGVILHIILFRQAPFQSTRLSDNLYKYIRRGDFNAFFSIHRASGYPMDGLNLIWDCLKEDPDDRCKSIDYLLEHPITKFTNPNSNMRQNTFDEMSFFLNSQ</sequence>
<evidence type="ECO:0000256" key="5">
    <source>
        <dbReference type="ARBA" id="ARBA00022840"/>
    </source>
</evidence>
<feature type="domain" description="Protein kinase" evidence="6">
    <location>
        <begin position="30"/>
        <end position="320"/>
    </location>
</feature>
<keyword evidence="4 7" id="KW-0418">Kinase</keyword>
<dbReference type="SMART" id="SM00220">
    <property type="entry name" value="S_TKc"/>
    <property type="match status" value="1"/>
</dbReference>
<proteinExistence type="predicted"/>
<dbReference type="PANTHER" id="PTHR43895">
    <property type="entry name" value="CALCIUM/CALMODULIN-DEPENDENT PROTEIN KINASE KINASE-RELATED"/>
    <property type="match status" value="1"/>
</dbReference>
<dbReference type="OrthoDB" id="4062651at2759"/>
<evidence type="ECO:0000313" key="7">
    <source>
        <dbReference type="EMBL" id="CDW88301.1"/>
    </source>
</evidence>
<dbReference type="GO" id="GO:0004674">
    <property type="term" value="F:protein serine/threonine kinase activity"/>
    <property type="evidence" value="ECO:0007669"/>
    <property type="project" value="UniProtKB-KW"/>
</dbReference>
<evidence type="ECO:0000259" key="6">
    <source>
        <dbReference type="PROSITE" id="PS50011"/>
    </source>
</evidence>
<keyword evidence="1" id="KW-0723">Serine/threonine-protein kinase</keyword>
<dbReference type="InParanoid" id="A0A078B1Z6"/>
<keyword evidence="5" id="KW-0067">ATP-binding</keyword>
<dbReference type="GO" id="GO:0007165">
    <property type="term" value="P:signal transduction"/>
    <property type="evidence" value="ECO:0007669"/>
    <property type="project" value="TreeGrafter"/>
</dbReference>
<keyword evidence="8" id="KW-1185">Reference proteome</keyword>
<dbReference type="EMBL" id="CCKQ01016430">
    <property type="protein sequence ID" value="CDW88301.1"/>
    <property type="molecule type" value="Genomic_DNA"/>
</dbReference>
<dbReference type="PANTHER" id="PTHR43895:SF150">
    <property type="entry name" value="SERINE_THREONINE-PROTEIN KINASE STK11"/>
    <property type="match status" value="1"/>
</dbReference>
<protein>
    <submittedName>
        <fullName evidence="7">Protein kinase domain containing protein</fullName>
    </submittedName>
</protein>